<keyword evidence="1" id="KW-1133">Transmembrane helix</keyword>
<dbReference type="AlphaFoldDB" id="A0A267MFK6"/>
<sequence>MYSFSIITSLLNSLNGWKKRNIIQLVTTIRFKIRHNLINYEFTYIKGGNEMKKRVALLAMATMLALTPVAAFAGSDNGMSKKVNVKDDAVLFTSAPELKIENDGGDWDNEETIELKLTNAEWLDNGDETITNFETELAAKIKAATDEVTVGSTVYGVDVVVERKTDSKIKVTATSTQAGNIAEDIELRIPMWVEMDGEGEATVEIVSKDGSVSEEEIVFATGASGDTIITIEDTTDFSNTVEIEAIEIEETAEGTIVVGDLEYIELEVTKDFTFSTNSGIYGKISGDFGSFDIDPDNVKLDDETLKIYLNDSDETDKITLTDDESGIKTLEISELYVKPTNDADEGTVYVTLRSNLDEIDTTKLEVGKFAEYSMTVEADDDPAEIYNGQYEEATDGNSLDGTSVSTDAEEHELTMLNIEEDVIGTWDANKEVTVELPDWVKIMDVEIEGDSKDDLKDVSIDGNEFEFTVDSTWDDTKTKGVELTFYVSVEAGKTGDIDAKVSGRALDKEEFEVVLGKAMNPVEIKAEVAKLKAGVREQEVGKITITEATDGMIKEGQIVVELDDDLEWDEEPTIEVTKGDIEIDEDDIEIEDNILTITVTEESDEASVIEITDAKVKVDRSISEGGIEVEVKGDAIIRNGFDKDDAAMLTDDKSDAIDYYGYYSNDEYATIEVANVITPADDNTTAAEPAKFVIGNGEYVVGEEVKVADVAPYIKDGRTMLSLRYVAEAMGVEDNNIMWDGSTRTVTIFKGDRIAQVQIGSNKMMVNGTPIIMDTVAEIKDGRTMLPVSFVAKALGAEVEWDGATRTVTIK</sequence>
<dbReference type="OrthoDB" id="2023214at2"/>
<dbReference type="Proteomes" id="UP000216024">
    <property type="component" value="Unassembled WGS sequence"/>
</dbReference>
<comment type="caution">
    <text evidence="3">The sequence shown here is derived from an EMBL/GenBank/DDBJ whole genome shotgun (WGS) entry which is preliminary data.</text>
</comment>
<organism evidence="3 4">
    <name type="scientific">Anaeromicrobium sediminis</name>
    <dbReference type="NCBI Taxonomy" id="1478221"/>
    <lineage>
        <taxon>Bacteria</taxon>
        <taxon>Bacillati</taxon>
        <taxon>Bacillota</taxon>
        <taxon>Clostridia</taxon>
        <taxon>Peptostreptococcales</taxon>
        <taxon>Thermotaleaceae</taxon>
        <taxon>Anaeromicrobium</taxon>
    </lineage>
</organism>
<evidence type="ECO:0000313" key="3">
    <source>
        <dbReference type="EMBL" id="PAB58326.1"/>
    </source>
</evidence>
<dbReference type="SUPFAM" id="SSF55383">
    <property type="entry name" value="Copper amine oxidase, domain N"/>
    <property type="match status" value="2"/>
</dbReference>
<keyword evidence="4" id="KW-1185">Reference proteome</keyword>
<dbReference type="Gene3D" id="3.30.457.10">
    <property type="entry name" value="Copper amine oxidase-like, N-terminal domain"/>
    <property type="match status" value="2"/>
</dbReference>
<dbReference type="InterPro" id="IPR012854">
    <property type="entry name" value="Cu_amine_oxidase-like_N"/>
</dbReference>
<accession>A0A267MFK6</accession>
<proteinExistence type="predicted"/>
<dbReference type="EMBL" id="NIBG01000017">
    <property type="protein sequence ID" value="PAB58326.1"/>
    <property type="molecule type" value="Genomic_DNA"/>
</dbReference>
<gene>
    <name evidence="3" type="ORF">CCE28_16155</name>
</gene>
<feature type="domain" description="Copper amine oxidase-like N-terminal" evidence="2">
    <location>
        <begin position="700"/>
        <end position="810"/>
    </location>
</feature>
<dbReference type="Pfam" id="PF07833">
    <property type="entry name" value="Cu_amine_oxidN1"/>
    <property type="match status" value="1"/>
</dbReference>
<protein>
    <recommendedName>
        <fullName evidence="2">Copper amine oxidase-like N-terminal domain-containing protein</fullName>
    </recommendedName>
</protein>
<name>A0A267MFK6_9FIRM</name>
<feature type="transmembrane region" description="Helical" evidence="1">
    <location>
        <begin position="55"/>
        <end position="74"/>
    </location>
</feature>
<reference evidence="3 4" key="1">
    <citation type="submission" date="2017-06" db="EMBL/GenBank/DDBJ databases">
        <title>Draft genome sequence of anaerobic fermentative bacterium Anaeromicrobium sediminis DY2726D isolated from West Pacific Ocean sediments.</title>
        <authorList>
            <person name="Zeng X."/>
        </authorList>
    </citation>
    <scope>NUCLEOTIDE SEQUENCE [LARGE SCALE GENOMIC DNA]</scope>
    <source>
        <strain evidence="3 4">DY2726D</strain>
    </source>
</reference>
<dbReference type="InterPro" id="IPR036582">
    <property type="entry name" value="Mao_N_sf"/>
</dbReference>
<keyword evidence="1" id="KW-0472">Membrane</keyword>
<evidence type="ECO:0000259" key="2">
    <source>
        <dbReference type="Pfam" id="PF07833"/>
    </source>
</evidence>
<keyword evidence="1" id="KW-0812">Transmembrane</keyword>
<evidence type="ECO:0000313" key="4">
    <source>
        <dbReference type="Proteomes" id="UP000216024"/>
    </source>
</evidence>
<evidence type="ECO:0000256" key="1">
    <source>
        <dbReference type="SAM" id="Phobius"/>
    </source>
</evidence>